<gene>
    <name evidence="1" type="ORF">ACFOWE_17930</name>
</gene>
<comment type="caution">
    <text evidence="1">The sequence shown here is derived from an EMBL/GenBank/DDBJ whole genome shotgun (WGS) entry which is preliminary data.</text>
</comment>
<dbReference type="Proteomes" id="UP001595850">
    <property type="component" value="Unassembled WGS sequence"/>
</dbReference>
<dbReference type="EMBL" id="JBHSBM010000018">
    <property type="protein sequence ID" value="MFC4060188.1"/>
    <property type="molecule type" value="Genomic_DNA"/>
</dbReference>
<evidence type="ECO:0000313" key="2">
    <source>
        <dbReference type="Proteomes" id="UP001595850"/>
    </source>
</evidence>
<accession>A0ABV8IAU3</accession>
<organism evidence="1 2">
    <name type="scientific">Planomonospora corallina</name>
    <dbReference type="NCBI Taxonomy" id="1806052"/>
    <lineage>
        <taxon>Bacteria</taxon>
        <taxon>Bacillati</taxon>
        <taxon>Actinomycetota</taxon>
        <taxon>Actinomycetes</taxon>
        <taxon>Streptosporangiales</taxon>
        <taxon>Streptosporangiaceae</taxon>
        <taxon>Planomonospora</taxon>
    </lineage>
</organism>
<reference evidence="2" key="1">
    <citation type="journal article" date="2019" name="Int. J. Syst. Evol. Microbiol.">
        <title>The Global Catalogue of Microorganisms (GCM) 10K type strain sequencing project: providing services to taxonomists for standard genome sequencing and annotation.</title>
        <authorList>
            <consortium name="The Broad Institute Genomics Platform"/>
            <consortium name="The Broad Institute Genome Sequencing Center for Infectious Disease"/>
            <person name="Wu L."/>
            <person name="Ma J."/>
        </authorList>
    </citation>
    <scope>NUCLEOTIDE SEQUENCE [LARGE SCALE GENOMIC DNA]</scope>
    <source>
        <strain evidence="2">TBRC 4489</strain>
    </source>
</reference>
<keyword evidence="2" id="KW-1185">Reference proteome</keyword>
<dbReference type="RefSeq" id="WP_377289205.1">
    <property type="nucleotide sequence ID" value="NZ_JBHSBM010000018.1"/>
</dbReference>
<proteinExistence type="predicted"/>
<evidence type="ECO:0000313" key="1">
    <source>
        <dbReference type="EMBL" id="MFC4060188.1"/>
    </source>
</evidence>
<protein>
    <submittedName>
        <fullName evidence="1">Uncharacterized protein</fullName>
    </submittedName>
</protein>
<name>A0ABV8IAU3_9ACTN</name>
<sequence>MNLMNALPRAPRALLFREEYAELRVQAERLHERIPFGAVTAFIAEGAKDAGDTPGSPDWKLRIAAKADALLAADPADLDI</sequence>